<dbReference type="EMBL" id="UGLW01000003">
    <property type="protein sequence ID" value="STU56142.1"/>
    <property type="molecule type" value="Genomic_DNA"/>
</dbReference>
<evidence type="ECO:0000313" key="1">
    <source>
        <dbReference type="EMBL" id="STU56142.1"/>
    </source>
</evidence>
<reference evidence="1 2" key="1">
    <citation type="submission" date="2018-06" db="EMBL/GenBank/DDBJ databases">
        <authorList>
            <consortium name="Pathogen Informatics"/>
            <person name="Doyle S."/>
        </authorList>
    </citation>
    <scope>NUCLEOTIDE SEQUENCE [LARGE SCALE GENOMIC DNA]</scope>
    <source>
        <strain evidence="1 2">NCTC10313</strain>
    </source>
</reference>
<proteinExistence type="predicted"/>
<name>A0A377YXZ7_KLEPO</name>
<accession>A0A377YXZ7</accession>
<dbReference type="AlphaFoldDB" id="A0A377YXZ7"/>
<protein>
    <submittedName>
        <fullName evidence="1">Uncharacterized protein</fullName>
    </submittedName>
</protein>
<sequence>MDKFIDWHPQILLRDYVNGEHRWRQSRDGTD</sequence>
<evidence type="ECO:0000313" key="2">
    <source>
        <dbReference type="Proteomes" id="UP000254487"/>
    </source>
</evidence>
<organism evidence="1 2">
    <name type="scientific">Klebsiella pneumoniae subsp. ozaenae</name>
    <dbReference type="NCBI Taxonomy" id="574"/>
    <lineage>
        <taxon>Bacteria</taxon>
        <taxon>Pseudomonadati</taxon>
        <taxon>Pseudomonadota</taxon>
        <taxon>Gammaproteobacteria</taxon>
        <taxon>Enterobacterales</taxon>
        <taxon>Enterobacteriaceae</taxon>
        <taxon>Klebsiella/Raoultella group</taxon>
        <taxon>Klebsiella</taxon>
        <taxon>Klebsiella pneumoniae complex</taxon>
    </lineage>
</organism>
<gene>
    <name evidence="1" type="ORF">NCTC10313_00972</name>
</gene>
<dbReference type="Proteomes" id="UP000254487">
    <property type="component" value="Unassembled WGS sequence"/>
</dbReference>